<dbReference type="AlphaFoldDB" id="A0A370GCN4"/>
<feature type="region of interest" description="Disordered" evidence="1">
    <location>
        <begin position="73"/>
        <end position="103"/>
    </location>
</feature>
<evidence type="ECO:0000256" key="1">
    <source>
        <dbReference type="SAM" id="MobiDB-lite"/>
    </source>
</evidence>
<feature type="compositionally biased region" description="Basic and acidic residues" evidence="1">
    <location>
        <begin position="86"/>
        <end position="96"/>
    </location>
</feature>
<proteinExistence type="predicted"/>
<sequence length="103" mass="12122">MNDERDPGMDKEEEKYSDFSNVETQRNFLVPEITPEGPYGAPRGKYTPVENKSTPWREGQRYYSAFNYEFKSLHQDIPRQEPGAHPTHDDPDRNEEPPYTENE</sequence>
<feature type="compositionally biased region" description="Basic and acidic residues" evidence="1">
    <location>
        <begin position="1"/>
        <end position="17"/>
    </location>
</feature>
<keyword evidence="3" id="KW-1185">Reference proteome</keyword>
<feature type="region of interest" description="Disordered" evidence="1">
    <location>
        <begin position="1"/>
        <end position="53"/>
    </location>
</feature>
<feature type="compositionally biased region" description="Polar residues" evidence="1">
    <location>
        <begin position="18"/>
        <end position="27"/>
    </location>
</feature>
<evidence type="ECO:0000313" key="3">
    <source>
        <dbReference type="Proteomes" id="UP000255326"/>
    </source>
</evidence>
<name>A0A370GCN4_9BACI</name>
<protein>
    <recommendedName>
        <fullName evidence="4">Cytosolic protein</fullName>
    </recommendedName>
</protein>
<dbReference type="Proteomes" id="UP000255326">
    <property type="component" value="Unassembled WGS sequence"/>
</dbReference>
<evidence type="ECO:0000313" key="2">
    <source>
        <dbReference type="EMBL" id="RDI41457.1"/>
    </source>
</evidence>
<gene>
    <name evidence="2" type="ORF">DFR59_108108</name>
</gene>
<accession>A0A370GCN4</accession>
<dbReference type="RefSeq" id="WP_245948485.1">
    <property type="nucleotide sequence ID" value="NZ_QQAY01000008.1"/>
</dbReference>
<dbReference type="EMBL" id="QQAY01000008">
    <property type="protein sequence ID" value="RDI41457.1"/>
    <property type="molecule type" value="Genomic_DNA"/>
</dbReference>
<comment type="caution">
    <text evidence="2">The sequence shown here is derived from an EMBL/GenBank/DDBJ whole genome shotgun (WGS) entry which is preliminary data.</text>
</comment>
<evidence type="ECO:0008006" key="4">
    <source>
        <dbReference type="Google" id="ProtNLM"/>
    </source>
</evidence>
<organism evidence="2 3">
    <name type="scientific">Falsibacillus pallidus</name>
    <dbReference type="NCBI Taxonomy" id="493781"/>
    <lineage>
        <taxon>Bacteria</taxon>
        <taxon>Bacillati</taxon>
        <taxon>Bacillota</taxon>
        <taxon>Bacilli</taxon>
        <taxon>Bacillales</taxon>
        <taxon>Bacillaceae</taxon>
        <taxon>Falsibacillus</taxon>
    </lineage>
</organism>
<reference evidence="2 3" key="1">
    <citation type="submission" date="2018-07" db="EMBL/GenBank/DDBJ databases">
        <title>Genomic Encyclopedia of Type Strains, Phase IV (KMG-IV): sequencing the most valuable type-strain genomes for metagenomic binning, comparative biology and taxonomic classification.</title>
        <authorList>
            <person name="Goeker M."/>
        </authorList>
    </citation>
    <scope>NUCLEOTIDE SEQUENCE [LARGE SCALE GENOMIC DNA]</scope>
    <source>
        <strain evidence="2 3">DSM 25281</strain>
    </source>
</reference>